<keyword evidence="3" id="KW-0813">Transport</keyword>
<comment type="similarity">
    <text evidence="1">Belongs to the leucine-binding protein family.</text>
</comment>
<name>A0A916XWT6_9HYPH</name>
<dbReference type="Pfam" id="PF13458">
    <property type="entry name" value="Peripla_BP_6"/>
    <property type="match status" value="1"/>
</dbReference>
<dbReference type="InterPro" id="IPR028081">
    <property type="entry name" value="Leu-bd"/>
</dbReference>
<reference evidence="6" key="2">
    <citation type="submission" date="2020-09" db="EMBL/GenBank/DDBJ databases">
        <authorList>
            <person name="Sun Q."/>
            <person name="Zhou Y."/>
        </authorList>
    </citation>
    <scope>NUCLEOTIDE SEQUENCE</scope>
    <source>
        <strain evidence="6">CGMCC 1.15493</strain>
    </source>
</reference>
<evidence type="ECO:0000313" key="7">
    <source>
        <dbReference type="Proteomes" id="UP000613160"/>
    </source>
</evidence>
<comment type="caution">
    <text evidence="6">The sequence shown here is derived from an EMBL/GenBank/DDBJ whole genome shotgun (WGS) entry which is preliminary data.</text>
</comment>
<keyword evidence="2 4" id="KW-0732">Signal</keyword>
<evidence type="ECO:0000256" key="2">
    <source>
        <dbReference type="ARBA" id="ARBA00022729"/>
    </source>
</evidence>
<dbReference type="GO" id="GO:0006865">
    <property type="term" value="P:amino acid transport"/>
    <property type="evidence" value="ECO:0007669"/>
    <property type="project" value="UniProtKB-KW"/>
</dbReference>
<dbReference type="PANTHER" id="PTHR30483:SF6">
    <property type="entry name" value="PERIPLASMIC BINDING PROTEIN OF ABC TRANSPORTER FOR NATURAL AMINO ACIDS"/>
    <property type="match status" value="1"/>
</dbReference>
<dbReference type="AlphaFoldDB" id="A0A916XWT6"/>
<dbReference type="Proteomes" id="UP000613160">
    <property type="component" value="Unassembled WGS sequence"/>
</dbReference>
<evidence type="ECO:0000256" key="4">
    <source>
        <dbReference type="SAM" id="SignalP"/>
    </source>
</evidence>
<proteinExistence type="inferred from homology"/>
<accession>A0A916XWT6</accession>
<dbReference type="InterPro" id="IPR028082">
    <property type="entry name" value="Peripla_BP_I"/>
</dbReference>
<dbReference type="RefSeq" id="WP_188850612.1">
    <property type="nucleotide sequence ID" value="NZ_BMJJ01000004.1"/>
</dbReference>
<dbReference type="SUPFAM" id="SSF53822">
    <property type="entry name" value="Periplasmic binding protein-like I"/>
    <property type="match status" value="1"/>
</dbReference>
<keyword evidence="7" id="KW-1185">Reference proteome</keyword>
<evidence type="ECO:0000256" key="3">
    <source>
        <dbReference type="ARBA" id="ARBA00022970"/>
    </source>
</evidence>
<feature type="signal peptide" evidence="4">
    <location>
        <begin position="1"/>
        <end position="25"/>
    </location>
</feature>
<gene>
    <name evidence="6" type="ORF">GCM10011335_21650</name>
</gene>
<dbReference type="PANTHER" id="PTHR30483">
    <property type="entry name" value="LEUCINE-SPECIFIC-BINDING PROTEIN"/>
    <property type="match status" value="1"/>
</dbReference>
<feature type="domain" description="Leucine-binding protein" evidence="5">
    <location>
        <begin position="34"/>
        <end position="337"/>
    </location>
</feature>
<dbReference type="InterPro" id="IPR051010">
    <property type="entry name" value="BCAA_transport"/>
</dbReference>
<feature type="chain" id="PRO_5037702648" evidence="4">
    <location>
        <begin position="26"/>
        <end position="364"/>
    </location>
</feature>
<organism evidence="6 7">
    <name type="scientific">Aureimonas glaciei</name>
    <dbReference type="NCBI Taxonomy" id="1776957"/>
    <lineage>
        <taxon>Bacteria</taxon>
        <taxon>Pseudomonadati</taxon>
        <taxon>Pseudomonadota</taxon>
        <taxon>Alphaproteobacteria</taxon>
        <taxon>Hyphomicrobiales</taxon>
        <taxon>Aurantimonadaceae</taxon>
        <taxon>Aureimonas</taxon>
    </lineage>
</organism>
<keyword evidence="3" id="KW-0029">Amino-acid transport</keyword>
<evidence type="ECO:0000259" key="5">
    <source>
        <dbReference type="Pfam" id="PF13458"/>
    </source>
</evidence>
<protein>
    <submittedName>
        <fullName evidence="6">Amino acid-binding protein</fullName>
    </submittedName>
</protein>
<evidence type="ECO:0000256" key="1">
    <source>
        <dbReference type="ARBA" id="ARBA00010062"/>
    </source>
</evidence>
<evidence type="ECO:0000313" key="6">
    <source>
        <dbReference type="EMBL" id="GGD18466.1"/>
    </source>
</evidence>
<reference evidence="6" key="1">
    <citation type="journal article" date="2014" name="Int. J. Syst. Evol. Microbiol.">
        <title>Complete genome sequence of Corynebacterium casei LMG S-19264T (=DSM 44701T), isolated from a smear-ripened cheese.</title>
        <authorList>
            <consortium name="US DOE Joint Genome Institute (JGI-PGF)"/>
            <person name="Walter F."/>
            <person name="Albersmeier A."/>
            <person name="Kalinowski J."/>
            <person name="Ruckert C."/>
        </authorList>
    </citation>
    <scope>NUCLEOTIDE SEQUENCE</scope>
    <source>
        <strain evidence="6">CGMCC 1.15493</strain>
    </source>
</reference>
<dbReference type="EMBL" id="BMJJ01000004">
    <property type="protein sequence ID" value="GGD18466.1"/>
    <property type="molecule type" value="Genomic_DNA"/>
</dbReference>
<sequence>MNASRPLLAALAAATLLAAPSAGRAQEASATGDVRIGIAAPLSGSAAILGEQVRAGVRAGMEATGGAPPVEADTECAAGAAAEGARALVAAKVDAVVGFLCTEALEAALPILTAAKIPVITVGVRANRFTDTREKTGALVWRLAPRAGAEADAVAKDLAARWHDVPFGLVDDGSIYGRGLSDAVRSRLEADGLRAASIENYRPAEEKQFGLVRRILASGVTHLFIAGDRPDIAIIARDAASLDLELDIVGGETLLDEATPDVPLQRGVHAIALSNRFETITAASGAAPEARQGYFGPAFAAAEIAAAATRFASKESREVAEILNEQTFATALGPVRFDAVGDSSLDLFQVFRFDGEDFVPEAGG</sequence>
<dbReference type="Gene3D" id="3.40.50.2300">
    <property type="match status" value="2"/>
</dbReference>